<comment type="caution">
    <text evidence="1">The sequence shown here is derived from an EMBL/GenBank/DDBJ whole genome shotgun (WGS) entry which is preliminary data.</text>
</comment>
<name>A0AAW2XRE3_9LAMI</name>
<organism evidence="1">
    <name type="scientific">Sesamum latifolium</name>
    <dbReference type="NCBI Taxonomy" id="2727402"/>
    <lineage>
        <taxon>Eukaryota</taxon>
        <taxon>Viridiplantae</taxon>
        <taxon>Streptophyta</taxon>
        <taxon>Embryophyta</taxon>
        <taxon>Tracheophyta</taxon>
        <taxon>Spermatophyta</taxon>
        <taxon>Magnoliopsida</taxon>
        <taxon>eudicotyledons</taxon>
        <taxon>Gunneridae</taxon>
        <taxon>Pentapetalae</taxon>
        <taxon>asterids</taxon>
        <taxon>lamiids</taxon>
        <taxon>Lamiales</taxon>
        <taxon>Pedaliaceae</taxon>
        <taxon>Sesamum</taxon>
    </lineage>
</organism>
<dbReference type="EMBL" id="JACGWN010000003">
    <property type="protein sequence ID" value="KAL0456547.1"/>
    <property type="molecule type" value="Genomic_DNA"/>
</dbReference>
<reference evidence="1" key="1">
    <citation type="submission" date="2020-06" db="EMBL/GenBank/DDBJ databases">
        <authorList>
            <person name="Li T."/>
            <person name="Hu X."/>
            <person name="Zhang T."/>
            <person name="Song X."/>
            <person name="Zhang H."/>
            <person name="Dai N."/>
            <person name="Sheng W."/>
            <person name="Hou X."/>
            <person name="Wei L."/>
        </authorList>
    </citation>
    <scope>NUCLEOTIDE SEQUENCE</scope>
    <source>
        <strain evidence="1">KEN1</strain>
        <tissue evidence="1">Leaf</tissue>
    </source>
</reference>
<dbReference type="AlphaFoldDB" id="A0AAW2XRE3"/>
<evidence type="ECO:0000313" key="1">
    <source>
        <dbReference type="EMBL" id="KAL0456547.1"/>
    </source>
</evidence>
<accession>A0AAW2XRE3</accession>
<reference evidence="1" key="2">
    <citation type="journal article" date="2024" name="Plant">
        <title>Genomic evolution and insights into agronomic trait innovations of Sesamum species.</title>
        <authorList>
            <person name="Miao H."/>
            <person name="Wang L."/>
            <person name="Qu L."/>
            <person name="Liu H."/>
            <person name="Sun Y."/>
            <person name="Le M."/>
            <person name="Wang Q."/>
            <person name="Wei S."/>
            <person name="Zheng Y."/>
            <person name="Lin W."/>
            <person name="Duan Y."/>
            <person name="Cao H."/>
            <person name="Xiong S."/>
            <person name="Wang X."/>
            <person name="Wei L."/>
            <person name="Li C."/>
            <person name="Ma Q."/>
            <person name="Ju M."/>
            <person name="Zhao R."/>
            <person name="Li G."/>
            <person name="Mu C."/>
            <person name="Tian Q."/>
            <person name="Mei H."/>
            <person name="Zhang T."/>
            <person name="Gao T."/>
            <person name="Zhang H."/>
        </authorList>
    </citation>
    <scope>NUCLEOTIDE SEQUENCE</scope>
    <source>
        <strain evidence="1">KEN1</strain>
    </source>
</reference>
<proteinExistence type="predicted"/>
<sequence>MEEKRTTTFSIFFPTCGVFWVLGAEEEGGVPASMAAEAGESLEGPSGGSLGAFSFFPSGFPRLRHPL</sequence>
<protein>
    <submittedName>
        <fullName evidence="1">Uncharacterized protein</fullName>
    </submittedName>
</protein>
<gene>
    <name evidence="1" type="ORF">Slati_0993900</name>
</gene>